<proteinExistence type="predicted"/>
<sequence>MTLYFLLFPKWAAAAGWGLVSGSALLLGALIGYYRQVSARSIGLIMGFGSGVLISALAFELMEEAYNKGGFAATAIGFLAGAFLYTGANYLLSHHGARHRKRSRKLQPSEAEHPGSGTAIAIGALIDGIPESVAIGLTMMHGGAVSIAAVIAIFLSNIPESLSSTSGMKKAGRSARFIFGIWIIITLLSGVAALLGFVFFSQLSPAVTGGMVAMAAGGILAMLSNTMIPEAYDEAHDFIGIVTVLGFLAAFFLSKLESN</sequence>
<protein>
    <submittedName>
        <fullName evidence="2">ZIP family zinc transporter</fullName>
    </submittedName>
</protein>
<accession>A0A4R1B5B7</accession>
<feature type="transmembrane region" description="Helical" evidence="1">
    <location>
        <begin position="177"/>
        <end position="200"/>
    </location>
</feature>
<keyword evidence="3" id="KW-1185">Reference proteome</keyword>
<organism evidence="2 3">
    <name type="scientific">Flaviaesturariibacter flavus</name>
    <dbReference type="NCBI Taxonomy" id="2502780"/>
    <lineage>
        <taxon>Bacteria</taxon>
        <taxon>Pseudomonadati</taxon>
        <taxon>Bacteroidota</taxon>
        <taxon>Chitinophagia</taxon>
        <taxon>Chitinophagales</taxon>
        <taxon>Chitinophagaceae</taxon>
        <taxon>Flaviaestuariibacter</taxon>
    </lineage>
</organism>
<evidence type="ECO:0000313" key="2">
    <source>
        <dbReference type="EMBL" id="TCJ12690.1"/>
    </source>
</evidence>
<keyword evidence="1" id="KW-1133">Transmembrane helix</keyword>
<keyword evidence="1" id="KW-0812">Transmembrane</keyword>
<feature type="transmembrane region" description="Helical" evidence="1">
    <location>
        <begin position="12"/>
        <end position="34"/>
    </location>
</feature>
<feature type="transmembrane region" description="Helical" evidence="1">
    <location>
        <begin position="206"/>
        <end position="223"/>
    </location>
</feature>
<dbReference type="OrthoDB" id="1145132at2"/>
<keyword evidence="1" id="KW-0472">Membrane</keyword>
<feature type="transmembrane region" description="Helical" evidence="1">
    <location>
        <begin position="235"/>
        <end position="253"/>
    </location>
</feature>
<dbReference type="AlphaFoldDB" id="A0A4R1B5B7"/>
<feature type="transmembrane region" description="Helical" evidence="1">
    <location>
        <begin position="135"/>
        <end position="156"/>
    </location>
</feature>
<reference evidence="2 3" key="1">
    <citation type="submission" date="2019-03" db="EMBL/GenBank/DDBJ databases">
        <authorList>
            <person name="Kim M.K.M."/>
        </authorList>
    </citation>
    <scope>NUCLEOTIDE SEQUENCE [LARGE SCALE GENOMIC DNA]</scope>
    <source>
        <strain evidence="2 3">17J68-12</strain>
    </source>
</reference>
<name>A0A4R1B5B7_9BACT</name>
<evidence type="ECO:0000313" key="3">
    <source>
        <dbReference type="Proteomes" id="UP000295334"/>
    </source>
</evidence>
<dbReference type="EMBL" id="SJZI01000050">
    <property type="protein sequence ID" value="TCJ12690.1"/>
    <property type="molecule type" value="Genomic_DNA"/>
</dbReference>
<dbReference type="Proteomes" id="UP000295334">
    <property type="component" value="Unassembled WGS sequence"/>
</dbReference>
<gene>
    <name evidence="2" type="ORF">EPD60_14775</name>
</gene>
<evidence type="ECO:0000256" key="1">
    <source>
        <dbReference type="SAM" id="Phobius"/>
    </source>
</evidence>
<comment type="caution">
    <text evidence="2">The sequence shown here is derived from an EMBL/GenBank/DDBJ whole genome shotgun (WGS) entry which is preliminary data.</text>
</comment>
<feature type="transmembrane region" description="Helical" evidence="1">
    <location>
        <begin position="41"/>
        <end position="59"/>
    </location>
</feature>
<feature type="transmembrane region" description="Helical" evidence="1">
    <location>
        <begin position="71"/>
        <end position="92"/>
    </location>
</feature>